<feature type="domain" description="Putative DNA-binding" evidence="1">
    <location>
        <begin position="278"/>
        <end position="369"/>
    </location>
</feature>
<dbReference type="EMBL" id="SPVF01000270">
    <property type="protein sequence ID" value="TFW10754.1"/>
    <property type="molecule type" value="Genomic_DNA"/>
</dbReference>
<evidence type="ECO:0000313" key="2">
    <source>
        <dbReference type="EMBL" id="TFW10754.1"/>
    </source>
</evidence>
<name>A0A4Y9RP05_9BURK</name>
<evidence type="ECO:0000259" key="1">
    <source>
        <dbReference type="Pfam" id="PF09836"/>
    </source>
</evidence>
<dbReference type="InterPro" id="IPR007801">
    <property type="entry name" value="MbnB/TglH/ChrH"/>
</dbReference>
<dbReference type="Proteomes" id="UP000298438">
    <property type="component" value="Unassembled WGS sequence"/>
</dbReference>
<protein>
    <submittedName>
        <fullName evidence="2">DUF692 family protein</fullName>
    </submittedName>
</protein>
<dbReference type="Gene3D" id="3.20.20.150">
    <property type="entry name" value="Divalent-metal-dependent TIM barrel enzymes"/>
    <property type="match status" value="1"/>
</dbReference>
<dbReference type="Gene3D" id="1.10.150.690">
    <property type="entry name" value="DUF2063"/>
    <property type="match status" value="1"/>
</dbReference>
<dbReference type="InterPro" id="IPR018640">
    <property type="entry name" value="DUF2063"/>
</dbReference>
<gene>
    <name evidence="2" type="ORF">E4L96_22685</name>
</gene>
<dbReference type="InterPro" id="IPR044922">
    <property type="entry name" value="DUF2063_N_sf"/>
</dbReference>
<accession>A0A4Y9RP05</accession>
<keyword evidence="3" id="KW-1185">Reference proteome</keyword>
<organism evidence="2 3">
    <name type="scientific">Zemynaea arenosa</name>
    <dbReference type="NCBI Taxonomy" id="2561931"/>
    <lineage>
        <taxon>Bacteria</taxon>
        <taxon>Pseudomonadati</taxon>
        <taxon>Pseudomonadota</taxon>
        <taxon>Betaproteobacteria</taxon>
        <taxon>Burkholderiales</taxon>
        <taxon>Oxalobacteraceae</taxon>
        <taxon>Telluria group</taxon>
        <taxon>Zemynaea</taxon>
    </lineage>
</organism>
<dbReference type="Pfam" id="PF05114">
    <property type="entry name" value="MbnB_TglH_ChrH"/>
    <property type="match status" value="1"/>
</dbReference>
<dbReference type="PANTHER" id="PTHR42194:SF1">
    <property type="entry name" value="UPF0276 PROTEIN HI_1600"/>
    <property type="match status" value="1"/>
</dbReference>
<dbReference type="OrthoDB" id="9763101at2"/>
<dbReference type="NCBIfam" id="NF003818">
    <property type="entry name" value="PRK05409.1"/>
    <property type="match status" value="1"/>
</dbReference>
<reference evidence="2 3" key="1">
    <citation type="submission" date="2019-03" db="EMBL/GenBank/DDBJ databases">
        <title>Draft Genome Sequence of Massilia arenosa sp. nov., a Novel Massilia Species Isolated from a Sandy-loam Maize Soil.</title>
        <authorList>
            <person name="Raths R."/>
            <person name="Peta V."/>
            <person name="Bucking H."/>
        </authorList>
    </citation>
    <scope>NUCLEOTIDE SEQUENCE [LARGE SCALE GENOMIC DNA]</scope>
    <source>
        <strain evidence="2 3">MC02</strain>
    </source>
</reference>
<comment type="caution">
    <text evidence="2">The sequence shown here is derived from an EMBL/GenBank/DDBJ whole genome shotgun (WGS) entry which is preliminary data.</text>
</comment>
<dbReference type="AlphaFoldDB" id="A0A4Y9RP05"/>
<evidence type="ECO:0000313" key="3">
    <source>
        <dbReference type="Proteomes" id="UP000298438"/>
    </source>
</evidence>
<dbReference type="Pfam" id="PF09836">
    <property type="entry name" value="DUF2063"/>
    <property type="match status" value="1"/>
</dbReference>
<dbReference type="PANTHER" id="PTHR42194">
    <property type="entry name" value="UPF0276 PROTEIN HI_1600"/>
    <property type="match status" value="1"/>
</dbReference>
<proteinExistence type="predicted"/>
<sequence>MRAFLEQRPQVGWLEVHTENYLDRAGWEWQVLSTLRQDYPVSLHGVGLGLGSVHGFDAAHLGRVRELVRAIQPSLVSEHLSWGAVAGRQLNDLLPLRLDEAALALVSERVEQVQDVLGRQVAIENVSSYLRFHGDTMSETQFLAALVCRTGCAVLLDVNNLYVNQLNNGEHAARALAEIDPGTVAEIHLGGHLVTPEAVIDHHGDRVAEPVWRLYRAALQRFGAVPTLIEWDTQVPELEVLLDEAAQAEALLRLHPAPHAVLSGKTLRSSAPLGDLSQLQSRFADALFDPAATSDLLPAVRAEHAEHRLALYRGNLTDSWRKALTNAYPVLRRMVGDEYVGALARAYGRAHPSTDPDLNRFGAQLAAFLADFDPAAALPYLPDMARLEWAVHRAHYAPRSEPLSAQALAALRPADFESARFALQPGCQLLACNYAVGALWQSHQPGQEPTFPADFERPTWLVAACTRSSSAQVAELDQAQHAALQVLSAGKTMGAALDAAFAADPAFDLAAALRRWIELEILGAPLPAAHPVRDQSGTPSIS</sequence>